<accession>A0A2M8LIJ4</accession>
<dbReference type="AlphaFoldDB" id="A0A2M8LIJ4"/>
<reference evidence="3" key="1">
    <citation type="submission" date="2017-09" db="EMBL/GenBank/DDBJ databases">
        <title>Depth-based differentiation of microbial function through sediment-hosted aquifers and enrichment of novel symbionts in the deep terrestrial subsurface.</title>
        <authorList>
            <person name="Probst A.J."/>
            <person name="Ladd B."/>
            <person name="Jarett J.K."/>
            <person name="Geller-Mcgrath D.E."/>
            <person name="Sieber C.M.K."/>
            <person name="Emerson J.B."/>
            <person name="Anantharaman K."/>
            <person name="Thomas B.C."/>
            <person name="Malmstrom R."/>
            <person name="Stieglmeier M."/>
            <person name="Klingl A."/>
            <person name="Woyke T."/>
            <person name="Ryan C.M."/>
            <person name="Banfield J.F."/>
        </authorList>
    </citation>
    <scope>NUCLEOTIDE SEQUENCE [LARGE SCALE GENOMIC DNA]</scope>
</reference>
<dbReference type="EMBL" id="PFEU01000002">
    <property type="protein sequence ID" value="PJE77260.1"/>
    <property type="molecule type" value="Genomic_DNA"/>
</dbReference>
<keyword evidence="1" id="KW-1133">Transmembrane helix</keyword>
<evidence type="ECO:0000313" key="2">
    <source>
        <dbReference type="EMBL" id="PJE77260.1"/>
    </source>
</evidence>
<keyword evidence="1" id="KW-0472">Membrane</keyword>
<evidence type="ECO:0000313" key="3">
    <source>
        <dbReference type="Proteomes" id="UP000231436"/>
    </source>
</evidence>
<keyword evidence="1" id="KW-0812">Transmembrane</keyword>
<feature type="transmembrane region" description="Helical" evidence="1">
    <location>
        <begin position="35"/>
        <end position="58"/>
    </location>
</feature>
<comment type="caution">
    <text evidence="2">The sequence shown here is derived from an EMBL/GenBank/DDBJ whole genome shotgun (WGS) entry which is preliminary data.</text>
</comment>
<sequence length="251" mass="27498">MARIEKNASLEKQITDVKGDVVREVRRRTHKGHPWLIALLIFLVLVSGVFIWGAWVVAETGLASVPILSSRAYTIPEPTRVVTPGVPVETVLEEEFTSTLTQRLYEGRGELKDRTLEARISEASLTASLRSIMEESGVEWLDGSNIQAVIEPGLGIEFFVPVADVESQTALKAIFSISAENGVVVVTPDEVMIGSAHVPNFLIASFLKPYLESELARMNAVMVGYAQISSIEVFSGELVMTGELSVELQKR</sequence>
<organism evidence="2 3">
    <name type="scientific">Candidatus Uhrbacteria bacterium CG10_big_fil_rev_8_21_14_0_10_48_16</name>
    <dbReference type="NCBI Taxonomy" id="1975038"/>
    <lineage>
        <taxon>Bacteria</taxon>
        <taxon>Candidatus Uhriibacteriota</taxon>
    </lineage>
</organism>
<evidence type="ECO:0000256" key="1">
    <source>
        <dbReference type="SAM" id="Phobius"/>
    </source>
</evidence>
<dbReference type="Proteomes" id="UP000231436">
    <property type="component" value="Unassembled WGS sequence"/>
</dbReference>
<protein>
    <submittedName>
        <fullName evidence="2">Uncharacterized protein</fullName>
    </submittedName>
</protein>
<gene>
    <name evidence="2" type="ORF">COV05_00205</name>
</gene>
<proteinExistence type="predicted"/>
<name>A0A2M8LIJ4_9BACT</name>